<protein>
    <submittedName>
        <fullName evidence="4">CAP domain-containing protein</fullName>
    </submittedName>
</protein>
<dbReference type="CDD" id="cd05379">
    <property type="entry name" value="CAP_bacterial"/>
    <property type="match status" value="1"/>
</dbReference>
<dbReference type="SUPFAM" id="SSF55797">
    <property type="entry name" value="PR-1-like"/>
    <property type="match status" value="1"/>
</dbReference>
<dbReference type="Pfam" id="PF00188">
    <property type="entry name" value="CAP"/>
    <property type="match status" value="1"/>
</dbReference>
<dbReference type="RefSeq" id="WP_249101303.1">
    <property type="nucleotide sequence ID" value="NZ_JAMAST010000009.1"/>
</dbReference>
<evidence type="ECO:0000256" key="1">
    <source>
        <dbReference type="SAM" id="MobiDB-lite"/>
    </source>
</evidence>
<gene>
    <name evidence="4" type="ORF">M3N64_08895</name>
</gene>
<proteinExistence type="predicted"/>
<evidence type="ECO:0000256" key="2">
    <source>
        <dbReference type="SAM" id="SignalP"/>
    </source>
</evidence>
<dbReference type="InterPro" id="IPR035940">
    <property type="entry name" value="CAP_sf"/>
</dbReference>
<dbReference type="PANTHER" id="PTHR31157:SF1">
    <property type="entry name" value="SCP DOMAIN-CONTAINING PROTEIN"/>
    <property type="match status" value="1"/>
</dbReference>
<name>A0ABT0MB20_9BACL</name>
<keyword evidence="2" id="KW-0732">Signal</keyword>
<dbReference type="InterPro" id="IPR014044">
    <property type="entry name" value="CAP_dom"/>
</dbReference>
<evidence type="ECO:0000313" key="5">
    <source>
        <dbReference type="Proteomes" id="UP001203004"/>
    </source>
</evidence>
<organism evidence="4 5">
    <name type="scientific">Sporolactobacillus mangiferae</name>
    <dbReference type="NCBI Taxonomy" id="2940498"/>
    <lineage>
        <taxon>Bacteria</taxon>
        <taxon>Bacillati</taxon>
        <taxon>Bacillota</taxon>
        <taxon>Bacilli</taxon>
        <taxon>Bacillales</taxon>
        <taxon>Sporolactobacillaceae</taxon>
        <taxon>Sporolactobacillus</taxon>
    </lineage>
</organism>
<evidence type="ECO:0000259" key="3">
    <source>
        <dbReference type="Pfam" id="PF00188"/>
    </source>
</evidence>
<feature type="compositionally biased region" description="Polar residues" evidence="1">
    <location>
        <begin position="92"/>
        <end position="106"/>
    </location>
</feature>
<feature type="domain" description="SCP" evidence="3">
    <location>
        <begin position="169"/>
        <end position="289"/>
    </location>
</feature>
<feature type="signal peptide" evidence="2">
    <location>
        <begin position="1"/>
        <end position="23"/>
    </location>
</feature>
<comment type="caution">
    <text evidence="4">The sequence shown here is derived from an EMBL/GenBank/DDBJ whole genome shotgun (WGS) entry which is preliminary data.</text>
</comment>
<dbReference type="EMBL" id="JAMAST010000009">
    <property type="protein sequence ID" value="MCL1632066.1"/>
    <property type="molecule type" value="Genomic_DNA"/>
</dbReference>
<feature type="compositionally biased region" description="Polar residues" evidence="1">
    <location>
        <begin position="37"/>
        <end position="49"/>
    </location>
</feature>
<dbReference type="Gene3D" id="3.40.33.10">
    <property type="entry name" value="CAP"/>
    <property type="match status" value="1"/>
</dbReference>
<sequence length="291" mass="31782">MMRLVPCALAGLLVMLLSLSAATASDADRLKAAAPKTSESQKIVQQDSKMTSRKKEKNKQDATETIKKKNTDSNTVKAPQRSAVNVKKSVETKNTSNGPDKSNGSAESKEAVKQTAAKETETKNTKAAIKKPSEKKSVTTKKSIPSKSPAPQPDAAGQYNASVEQQIVGLVNNVRTENGLQPLRVKSELQNFARQWSRQQFKNGAMSHGMVNFSRNTVAGQNVAYAKGDVDYYGWNQIWSAQATMDGWMRSPAHRANILKPQYTYIGVGVVYGEKNGGSDGWVFFTQDFSD</sequence>
<feature type="region of interest" description="Disordered" evidence="1">
    <location>
        <begin position="32"/>
        <end position="157"/>
    </location>
</feature>
<accession>A0ABT0MB20</accession>
<evidence type="ECO:0000313" key="4">
    <source>
        <dbReference type="EMBL" id="MCL1632066.1"/>
    </source>
</evidence>
<keyword evidence="5" id="KW-1185">Reference proteome</keyword>
<feature type="compositionally biased region" description="Basic and acidic residues" evidence="1">
    <location>
        <begin position="58"/>
        <end position="71"/>
    </location>
</feature>
<dbReference type="PANTHER" id="PTHR31157">
    <property type="entry name" value="SCP DOMAIN-CONTAINING PROTEIN"/>
    <property type="match status" value="1"/>
</dbReference>
<feature type="compositionally biased region" description="Basic and acidic residues" evidence="1">
    <location>
        <begin position="107"/>
        <end position="124"/>
    </location>
</feature>
<reference evidence="4 5" key="1">
    <citation type="submission" date="2022-05" db="EMBL/GenBank/DDBJ databases">
        <title>Sporolactobacillus sp nov CPB3-1, isolated from tree bark (Mangifera indica L.).</title>
        <authorList>
            <person name="Phuengjayaem S."/>
            <person name="Tanasupawat S."/>
        </authorList>
    </citation>
    <scope>NUCLEOTIDE SEQUENCE [LARGE SCALE GENOMIC DNA]</scope>
    <source>
        <strain evidence="4 5">CPB3-1</strain>
    </source>
</reference>
<feature type="chain" id="PRO_5045720263" evidence="2">
    <location>
        <begin position="24"/>
        <end position="291"/>
    </location>
</feature>
<dbReference type="Proteomes" id="UP001203004">
    <property type="component" value="Unassembled WGS sequence"/>
</dbReference>